<keyword evidence="1" id="KW-0472">Membrane</keyword>
<dbReference type="VEuPathDB" id="TrichDB:TVAGG3_0283010"/>
<proteinExistence type="predicted"/>
<evidence type="ECO:0000256" key="1">
    <source>
        <dbReference type="SAM" id="Phobius"/>
    </source>
</evidence>
<dbReference type="VEuPathDB" id="TrichDB:TVAG_242920"/>
<organism evidence="2 3">
    <name type="scientific">Trichomonas vaginalis (strain ATCC PRA-98 / G3)</name>
    <dbReference type="NCBI Taxonomy" id="412133"/>
    <lineage>
        <taxon>Eukaryota</taxon>
        <taxon>Metamonada</taxon>
        <taxon>Parabasalia</taxon>
        <taxon>Trichomonadida</taxon>
        <taxon>Trichomonadidae</taxon>
        <taxon>Trichomonas</taxon>
    </lineage>
</organism>
<sequence length="372" mass="43427">MLLLFLIQTWFDFNRTAFYQLLSTSFDKPIFNLCYSHYCPHCVGLPEGFSNFNKTLGDRDDIYISMIDCAESHDCGIFRIHGTPTISLVMGYNVRYWPRTGERGPNGWTRFINSWIYPSLRRIYNETEFNQALEEPADGGTTFYLETPSENHSWVRIMNYFSLEYKIYNDTFVYKVNPNISKPVIYAYKSKYCYEKYSGIKFGIPLFLHKNKFGIYHRYDRYEFEGLLGGRRRNAIYIVEKDLLKSNRDALAELSKDYCHGYNIGWANVDDEDDRNILKYAKIANSDLPLLKAVNFNPVALREYKGSLGVIKNYHFLPKVITYGDIKEKAPGLYRSIILTASTCIIYAFYVLHLIFMKKDSKPNVVVGEFNV</sequence>
<dbReference type="CDD" id="cd02961">
    <property type="entry name" value="PDI_a_family"/>
    <property type="match status" value="1"/>
</dbReference>
<gene>
    <name evidence="2" type="ORF">TVAG_242920</name>
</gene>
<name>A2F851_TRIV3</name>
<dbReference type="GO" id="GO:0005783">
    <property type="term" value="C:endoplasmic reticulum"/>
    <property type="evidence" value="ECO:0000318"/>
    <property type="project" value="GO_Central"/>
</dbReference>
<evidence type="ECO:0000313" key="2">
    <source>
        <dbReference type="EMBL" id="EAX98927.1"/>
    </source>
</evidence>
<dbReference type="InterPro" id="IPR036249">
    <property type="entry name" value="Thioredoxin-like_sf"/>
</dbReference>
<keyword evidence="1" id="KW-0812">Transmembrane</keyword>
<accession>A2F851</accession>
<keyword evidence="1" id="KW-1133">Transmembrane helix</keyword>
<dbReference type="InParanoid" id="A2F851"/>
<reference evidence="2" key="2">
    <citation type="journal article" date="2007" name="Science">
        <title>Draft genome sequence of the sexually transmitted pathogen Trichomonas vaginalis.</title>
        <authorList>
            <person name="Carlton J.M."/>
            <person name="Hirt R.P."/>
            <person name="Silva J.C."/>
            <person name="Delcher A.L."/>
            <person name="Schatz M."/>
            <person name="Zhao Q."/>
            <person name="Wortman J.R."/>
            <person name="Bidwell S.L."/>
            <person name="Alsmark U.C.M."/>
            <person name="Besteiro S."/>
            <person name="Sicheritz-Ponten T."/>
            <person name="Noel C.J."/>
            <person name="Dacks J.B."/>
            <person name="Foster P.G."/>
            <person name="Simillion C."/>
            <person name="Van de Peer Y."/>
            <person name="Miranda-Saavedra D."/>
            <person name="Barton G.J."/>
            <person name="Westrop G.D."/>
            <person name="Mueller S."/>
            <person name="Dessi D."/>
            <person name="Fiori P.L."/>
            <person name="Ren Q."/>
            <person name="Paulsen I."/>
            <person name="Zhang H."/>
            <person name="Bastida-Corcuera F.D."/>
            <person name="Simoes-Barbosa A."/>
            <person name="Brown M.T."/>
            <person name="Hayes R.D."/>
            <person name="Mukherjee M."/>
            <person name="Okumura C.Y."/>
            <person name="Schneider R."/>
            <person name="Smith A.J."/>
            <person name="Vanacova S."/>
            <person name="Villalvazo M."/>
            <person name="Haas B.J."/>
            <person name="Pertea M."/>
            <person name="Feldblyum T.V."/>
            <person name="Utterback T.R."/>
            <person name="Shu C.L."/>
            <person name="Osoegawa K."/>
            <person name="de Jong P.J."/>
            <person name="Hrdy I."/>
            <person name="Horvathova L."/>
            <person name="Zubacova Z."/>
            <person name="Dolezal P."/>
            <person name="Malik S.B."/>
            <person name="Logsdon J.M. Jr."/>
            <person name="Henze K."/>
            <person name="Gupta A."/>
            <person name="Wang C.C."/>
            <person name="Dunne R.L."/>
            <person name="Upcroft J.A."/>
            <person name="Upcroft P."/>
            <person name="White O."/>
            <person name="Salzberg S.L."/>
            <person name="Tang P."/>
            <person name="Chiu C.-H."/>
            <person name="Lee Y.-S."/>
            <person name="Embley T.M."/>
            <person name="Coombs G.H."/>
            <person name="Mottram J.C."/>
            <person name="Tachezy J."/>
            <person name="Fraser-Liggett C.M."/>
            <person name="Johnson P.J."/>
        </authorList>
    </citation>
    <scope>NUCLEOTIDE SEQUENCE [LARGE SCALE GENOMIC DNA]</scope>
    <source>
        <strain evidence="2">G3</strain>
    </source>
</reference>
<dbReference type="GO" id="GO:0034976">
    <property type="term" value="P:response to endoplasmic reticulum stress"/>
    <property type="evidence" value="ECO:0000318"/>
    <property type="project" value="GO_Central"/>
</dbReference>
<protein>
    <recommendedName>
        <fullName evidence="4">Thioredoxin domain-containing protein</fullName>
    </recommendedName>
</protein>
<reference evidence="2" key="1">
    <citation type="submission" date="2006-10" db="EMBL/GenBank/DDBJ databases">
        <authorList>
            <person name="Amadeo P."/>
            <person name="Zhao Q."/>
            <person name="Wortman J."/>
            <person name="Fraser-Liggett C."/>
            <person name="Carlton J."/>
        </authorList>
    </citation>
    <scope>NUCLEOTIDE SEQUENCE</scope>
    <source>
        <strain evidence="2">G3</strain>
    </source>
</reference>
<dbReference type="KEGG" id="tva:4756730"/>
<dbReference type="EMBL" id="DS113657">
    <property type="protein sequence ID" value="EAX98927.1"/>
    <property type="molecule type" value="Genomic_DNA"/>
</dbReference>
<evidence type="ECO:0000313" key="3">
    <source>
        <dbReference type="Proteomes" id="UP000001542"/>
    </source>
</evidence>
<dbReference type="SUPFAM" id="SSF52833">
    <property type="entry name" value="Thioredoxin-like"/>
    <property type="match status" value="1"/>
</dbReference>
<dbReference type="AlphaFoldDB" id="A2F851"/>
<dbReference type="SMR" id="A2F851"/>
<dbReference type="Gene3D" id="3.40.30.10">
    <property type="entry name" value="Glutaredoxin"/>
    <property type="match status" value="1"/>
</dbReference>
<feature type="transmembrane region" description="Helical" evidence="1">
    <location>
        <begin position="333"/>
        <end position="352"/>
    </location>
</feature>
<evidence type="ECO:0008006" key="4">
    <source>
        <dbReference type="Google" id="ProtNLM"/>
    </source>
</evidence>
<dbReference type="GO" id="GO:0003756">
    <property type="term" value="F:protein disulfide isomerase activity"/>
    <property type="evidence" value="ECO:0000318"/>
    <property type="project" value="GO_Central"/>
</dbReference>
<dbReference type="GO" id="GO:0006457">
    <property type="term" value="P:protein folding"/>
    <property type="evidence" value="ECO:0000318"/>
    <property type="project" value="GO_Central"/>
</dbReference>
<dbReference type="RefSeq" id="XP_001311857.1">
    <property type="nucleotide sequence ID" value="XM_001311856.1"/>
</dbReference>
<dbReference type="OrthoDB" id="416470at2759"/>
<keyword evidence="3" id="KW-1185">Reference proteome</keyword>
<dbReference type="Proteomes" id="UP000001542">
    <property type="component" value="Unassembled WGS sequence"/>
</dbReference>